<protein>
    <submittedName>
        <fullName evidence="1">Uncharacterized protein</fullName>
    </submittedName>
</protein>
<organism evidence="1 2">
    <name type="scientific">Nonomuraea ferruginea</name>
    <dbReference type="NCBI Taxonomy" id="46174"/>
    <lineage>
        <taxon>Bacteria</taxon>
        <taxon>Bacillati</taxon>
        <taxon>Actinomycetota</taxon>
        <taxon>Actinomycetes</taxon>
        <taxon>Streptosporangiales</taxon>
        <taxon>Streptosporangiaceae</taxon>
        <taxon>Nonomuraea</taxon>
    </lineage>
</organism>
<name>A0ABT4T9V7_9ACTN</name>
<keyword evidence="2" id="KW-1185">Reference proteome</keyword>
<evidence type="ECO:0000313" key="1">
    <source>
        <dbReference type="EMBL" id="MDA0645920.1"/>
    </source>
</evidence>
<accession>A0ABT4T9V7</accession>
<gene>
    <name evidence="1" type="ORF">OUY24_35295</name>
</gene>
<comment type="caution">
    <text evidence="1">The sequence shown here is derived from an EMBL/GenBank/DDBJ whole genome shotgun (WGS) entry which is preliminary data.</text>
</comment>
<proteinExistence type="predicted"/>
<reference evidence="1 2" key="1">
    <citation type="submission" date="2022-11" db="EMBL/GenBank/DDBJ databases">
        <title>Nonomuraea corallina sp. nov., a new species of the genus Nonomuraea isolated from sea side sediment in Thai sea.</title>
        <authorList>
            <person name="Ngamcharungchit C."/>
            <person name="Matsumoto A."/>
            <person name="Suriyachadkun C."/>
            <person name="Panbangred W."/>
            <person name="Inahashi Y."/>
            <person name="Intra B."/>
        </authorList>
    </citation>
    <scope>NUCLEOTIDE SEQUENCE [LARGE SCALE GENOMIC DNA]</scope>
    <source>
        <strain evidence="1 2">DSM 43553</strain>
    </source>
</reference>
<dbReference type="Proteomes" id="UP001212498">
    <property type="component" value="Unassembled WGS sequence"/>
</dbReference>
<dbReference type="EMBL" id="JAPNUD010000163">
    <property type="protein sequence ID" value="MDA0645920.1"/>
    <property type="molecule type" value="Genomic_DNA"/>
</dbReference>
<sequence>MPVVLWLGDQAVTLIDPPPSRQFAAILALTVRLTDATGLDGHAEAGERVTVRIEPAATGS</sequence>
<dbReference type="RefSeq" id="WP_271279406.1">
    <property type="nucleotide sequence ID" value="NZ_BAABFD010000002.1"/>
</dbReference>
<evidence type="ECO:0000313" key="2">
    <source>
        <dbReference type="Proteomes" id="UP001212498"/>
    </source>
</evidence>